<dbReference type="Pfam" id="PF00107">
    <property type="entry name" value="ADH_zinc_N"/>
    <property type="match status" value="1"/>
</dbReference>
<organism evidence="7 8">
    <name type="scientific">Candidatus Eisenbergiella merdipullorum</name>
    <dbReference type="NCBI Taxonomy" id="2838553"/>
    <lineage>
        <taxon>Bacteria</taxon>
        <taxon>Bacillati</taxon>
        <taxon>Bacillota</taxon>
        <taxon>Clostridia</taxon>
        <taxon>Lachnospirales</taxon>
        <taxon>Lachnospiraceae</taxon>
        <taxon>Eisenbergiella</taxon>
    </lineage>
</organism>
<evidence type="ECO:0000256" key="3">
    <source>
        <dbReference type="ARBA" id="ARBA00022723"/>
    </source>
</evidence>
<comment type="caution">
    <text evidence="7">The sequence shown here is derived from an EMBL/GenBank/DDBJ whole genome shotgun (WGS) entry which is preliminary data.</text>
</comment>
<evidence type="ECO:0000256" key="2">
    <source>
        <dbReference type="ARBA" id="ARBA00008072"/>
    </source>
</evidence>
<dbReference type="SMART" id="SM00829">
    <property type="entry name" value="PKS_ER"/>
    <property type="match status" value="1"/>
</dbReference>
<dbReference type="SUPFAM" id="SSF51735">
    <property type="entry name" value="NAD(P)-binding Rossmann-fold domains"/>
    <property type="match status" value="1"/>
</dbReference>
<dbReference type="InterPro" id="IPR013149">
    <property type="entry name" value="ADH-like_C"/>
</dbReference>
<dbReference type="InterPro" id="IPR036291">
    <property type="entry name" value="NAD(P)-bd_dom_sf"/>
</dbReference>
<evidence type="ECO:0000259" key="6">
    <source>
        <dbReference type="SMART" id="SM00829"/>
    </source>
</evidence>
<dbReference type="AlphaFoldDB" id="A0A9D2L039"/>
<dbReference type="Gene3D" id="3.90.180.10">
    <property type="entry name" value="Medium-chain alcohol dehydrogenases, catalytic domain"/>
    <property type="match status" value="2"/>
</dbReference>
<dbReference type="PANTHER" id="PTHR43350:SF19">
    <property type="entry name" value="D-GULOSIDE 3-DEHYDROGENASE"/>
    <property type="match status" value="1"/>
</dbReference>
<keyword evidence="5" id="KW-0560">Oxidoreductase</keyword>
<evidence type="ECO:0000313" key="7">
    <source>
        <dbReference type="EMBL" id="HJA92055.1"/>
    </source>
</evidence>
<dbReference type="InterPro" id="IPR020843">
    <property type="entry name" value="ER"/>
</dbReference>
<evidence type="ECO:0000313" key="8">
    <source>
        <dbReference type="Proteomes" id="UP000886858"/>
    </source>
</evidence>
<dbReference type="CDD" id="cd08255">
    <property type="entry name" value="2-desacetyl-2-hydroxyethyl_bacteriochlorophyllide_like"/>
    <property type="match status" value="1"/>
</dbReference>
<reference evidence="7" key="2">
    <citation type="submission" date="2021-04" db="EMBL/GenBank/DDBJ databases">
        <authorList>
            <person name="Gilroy R."/>
        </authorList>
    </citation>
    <scope>NUCLEOTIDE SEQUENCE</scope>
    <source>
        <strain evidence="7">CHK179-7159</strain>
    </source>
</reference>
<feature type="domain" description="Enoyl reductase (ER)" evidence="6">
    <location>
        <begin position="11"/>
        <end position="326"/>
    </location>
</feature>
<accession>A0A9D2L039</accession>
<dbReference type="GO" id="GO:0046872">
    <property type="term" value="F:metal ion binding"/>
    <property type="evidence" value="ECO:0007669"/>
    <property type="project" value="UniProtKB-KW"/>
</dbReference>
<dbReference type="PANTHER" id="PTHR43350">
    <property type="entry name" value="NAD-DEPENDENT ALCOHOL DEHYDROGENASE"/>
    <property type="match status" value="1"/>
</dbReference>
<evidence type="ECO:0000256" key="5">
    <source>
        <dbReference type="ARBA" id="ARBA00023002"/>
    </source>
</evidence>
<sequence length="340" mass="36857">MENRQIVFTKKNTAELLPAKAVEPGEDQVMVRTMFSTISAGTERANLTGDANINIYTGSEVSFPRYSGYSSSGIVVKKGRKVQDVEVGDQVAVGGGFHKAYNTLASGDVVRLEEDNVSLQEAALVHIGTFSMAAIRKTRLEIGESALVMGCGILGLFAVQFAHAAGAVPVIAADPVRERRNLALSLGADFVFDPLEEDFAEKVKAVTGGGVHTAVEVTGQGKGLDETLDCMAKFGRVALLGCTRNSDFTIDYYRKVHGPGITLIGAHTNARPAVESHPGWFTKRDDMKAILKLCGSGRIDLKKMIFGTYSPEECTEVYRRLAEDRDFPPVIQFDWSKCEV</sequence>
<comment type="cofactor">
    <cofactor evidence="1">
        <name>Zn(2+)</name>
        <dbReference type="ChEBI" id="CHEBI:29105"/>
    </cofactor>
</comment>
<reference evidence="7" key="1">
    <citation type="journal article" date="2021" name="PeerJ">
        <title>Extensive microbial diversity within the chicken gut microbiome revealed by metagenomics and culture.</title>
        <authorList>
            <person name="Gilroy R."/>
            <person name="Ravi A."/>
            <person name="Getino M."/>
            <person name="Pursley I."/>
            <person name="Horton D.L."/>
            <person name="Alikhan N.F."/>
            <person name="Baker D."/>
            <person name="Gharbi K."/>
            <person name="Hall N."/>
            <person name="Watson M."/>
            <person name="Adriaenssens E.M."/>
            <person name="Foster-Nyarko E."/>
            <person name="Jarju S."/>
            <person name="Secka A."/>
            <person name="Antonio M."/>
            <person name="Oren A."/>
            <person name="Chaudhuri R.R."/>
            <person name="La Ragione R."/>
            <person name="Hildebrand F."/>
            <person name="Pallen M.J."/>
        </authorList>
    </citation>
    <scope>NUCLEOTIDE SEQUENCE</scope>
    <source>
        <strain evidence="7">CHK179-7159</strain>
    </source>
</reference>
<dbReference type="Gene3D" id="3.40.50.720">
    <property type="entry name" value="NAD(P)-binding Rossmann-like Domain"/>
    <property type="match status" value="1"/>
</dbReference>
<comment type="similarity">
    <text evidence="2">Belongs to the zinc-containing alcohol dehydrogenase family.</text>
</comment>
<evidence type="ECO:0000256" key="1">
    <source>
        <dbReference type="ARBA" id="ARBA00001947"/>
    </source>
</evidence>
<dbReference type="InterPro" id="IPR011032">
    <property type="entry name" value="GroES-like_sf"/>
</dbReference>
<name>A0A9D2L039_9FIRM</name>
<keyword evidence="3" id="KW-0479">Metal-binding</keyword>
<protein>
    <submittedName>
        <fullName evidence="7">Zinc-binding alcohol dehydrogenase</fullName>
    </submittedName>
</protein>
<dbReference type="SUPFAM" id="SSF50129">
    <property type="entry name" value="GroES-like"/>
    <property type="match status" value="1"/>
</dbReference>
<gene>
    <name evidence="7" type="ORF">H9717_02865</name>
</gene>
<keyword evidence="4" id="KW-0862">Zinc</keyword>
<evidence type="ECO:0000256" key="4">
    <source>
        <dbReference type="ARBA" id="ARBA00022833"/>
    </source>
</evidence>
<dbReference type="EMBL" id="DWYY01000035">
    <property type="protein sequence ID" value="HJA92055.1"/>
    <property type="molecule type" value="Genomic_DNA"/>
</dbReference>
<dbReference type="GO" id="GO:0016491">
    <property type="term" value="F:oxidoreductase activity"/>
    <property type="evidence" value="ECO:0007669"/>
    <property type="project" value="UniProtKB-KW"/>
</dbReference>
<dbReference type="Proteomes" id="UP000886858">
    <property type="component" value="Unassembled WGS sequence"/>
</dbReference>
<proteinExistence type="inferred from homology"/>